<evidence type="ECO:0000256" key="8">
    <source>
        <dbReference type="ARBA" id="ARBA00022771"/>
    </source>
</evidence>
<dbReference type="InterPro" id="IPR001841">
    <property type="entry name" value="Znf_RING"/>
</dbReference>
<protein>
    <recommendedName>
        <fullName evidence="4">RING-type E3 ubiquitin transferase</fullName>
        <ecNumber evidence="4">2.3.2.27</ecNumber>
    </recommendedName>
</protein>
<dbReference type="SMART" id="SM00184">
    <property type="entry name" value="RING"/>
    <property type="match status" value="1"/>
</dbReference>
<keyword evidence="17" id="KW-0732">Signal</keyword>
<dbReference type="PANTHER" id="PTHR46913:SF1">
    <property type="entry name" value="RING-H2 FINGER PROTEIN ATL16"/>
    <property type="match status" value="1"/>
</dbReference>
<keyword evidence="11 16" id="KW-1133">Transmembrane helix</keyword>
<dbReference type="AlphaFoldDB" id="A0AAP0R622"/>
<evidence type="ECO:0000256" key="2">
    <source>
        <dbReference type="ARBA" id="ARBA00004167"/>
    </source>
</evidence>
<dbReference type="PANTHER" id="PTHR46913">
    <property type="entry name" value="RING-H2 FINGER PROTEIN ATL16"/>
    <property type="match status" value="1"/>
</dbReference>
<keyword evidence="10" id="KW-0862">Zinc</keyword>
<dbReference type="Gene3D" id="3.30.40.10">
    <property type="entry name" value="Zinc/RING finger domain, C3HC4 (zinc finger)"/>
    <property type="match status" value="1"/>
</dbReference>
<dbReference type="CDD" id="cd16461">
    <property type="entry name" value="RING-H2_EL5-like"/>
    <property type="match status" value="1"/>
</dbReference>
<dbReference type="EC" id="2.3.2.27" evidence="4"/>
<dbReference type="GO" id="GO:0061630">
    <property type="term" value="F:ubiquitin protein ligase activity"/>
    <property type="evidence" value="ECO:0007669"/>
    <property type="project" value="UniProtKB-EC"/>
</dbReference>
<gene>
    <name evidence="19" type="ORF">L1049_026967</name>
</gene>
<evidence type="ECO:0000256" key="11">
    <source>
        <dbReference type="ARBA" id="ARBA00022989"/>
    </source>
</evidence>
<keyword evidence="6 16" id="KW-0812">Transmembrane</keyword>
<dbReference type="Pfam" id="PF13639">
    <property type="entry name" value="zf-RING_2"/>
    <property type="match status" value="1"/>
</dbReference>
<evidence type="ECO:0000256" key="12">
    <source>
        <dbReference type="ARBA" id="ARBA00023136"/>
    </source>
</evidence>
<feature type="transmembrane region" description="Helical" evidence="16">
    <location>
        <begin position="64"/>
        <end position="83"/>
    </location>
</feature>
<feature type="signal peptide" evidence="17">
    <location>
        <begin position="1"/>
        <end position="40"/>
    </location>
</feature>
<dbReference type="EMBL" id="JBBPBK010000014">
    <property type="protein sequence ID" value="KAK9271377.1"/>
    <property type="molecule type" value="Genomic_DNA"/>
</dbReference>
<dbReference type="SUPFAM" id="SSF57850">
    <property type="entry name" value="RING/U-box"/>
    <property type="match status" value="1"/>
</dbReference>
<feature type="compositionally biased region" description="Polar residues" evidence="15">
    <location>
        <begin position="237"/>
        <end position="257"/>
    </location>
</feature>
<evidence type="ECO:0000313" key="20">
    <source>
        <dbReference type="Proteomes" id="UP001415857"/>
    </source>
</evidence>
<evidence type="ECO:0000259" key="18">
    <source>
        <dbReference type="PROSITE" id="PS50089"/>
    </source>
</evidence>
<keyword evidence="20" id="KW-1185">Reference proteome</keyword>
<feature type="domain" description="RING-type" evidence="18">
    <location>
        <begin position="142"/>
        <end position="184"/>
    </location>
</feature>
<keyword evidence="5" id="KW-0808">Transferase</keyword>
<feature type="chain" id="PRO_5042954416" description="RING-type E3 ubiquitin transferase" evidence="17">
    <location>
        <begin position="41"/>
        <end position="424"/>
    </location>
</feature>
<evidence type="ECO:0000256" key="14">
    <source>
        <dbReference type="PROSITE-ProRule" id="PRU00175"/>
    </source>
</evidence>
<evidence type="ECO:0000256" key="16">
    <source>
        <dbReference type="SAM" id="Phobius"/>
    </source>
</evidence>
<dbReference type="Proteomes" id="UP001415857">
    <property type="component" value="Unassembled WGS sequence"/>
</dbReference>
<evidence type="ECO:0000256" key="5">
    <source>
        <dbReference type="ARBA" id="ARBA00022679"/>
    </source>
</evidence>
<feature type="region of interest" description="Disordered" evidence="15">
    <location>
        <begin position="237"/>
        <end position="263"/>
    </location>
</feature>
<reference evidence="19 20" key="1">
    <citation type="journal article" date="2024" name="Plant J.">
        <title>Genome sequences and population genomics reveal climatic adaptation and genomic divergence between two closely related sweetgum species.</title>
        <authorList>
            <person name="Xu W.Q."/>
            <person name="Ren C.Q."/>
            <person name="Zhang X.Y."/>
            <person name="Comes H.P."/>
            <person name="Liu X.H."/>
            <person name="Li Y.G."/>
            <person name="Kettle C.J."/>
            <person name="Jalonen R."/>
            <person name="Gaisberger H."/>
            <person name="Ma Y.Z."/>
            <person name="Qiu Y.X."/>
        </authorList>
    </citation>
    <scope>NUCLEOTIDE SEQUENCE [LARGE SCALE GENOMIC DNA]</scope>
    <source>
        <strain evidence="19">Hangzhou</strain>
    </source>
</reference>
<keyword evidence="8 14" id="KW-0863">Zinc-finger</keyword>
<dbReference type="InterPro" id="IPR013083">
    <property type="entry name" value="Znf_RING/FYVE/PHD"/>
</dbReference>
<dbReference type="GO" id="GO:0016020">
    <property type="term" value="C:membrane"/>
    <property type="evidence" value="ECO:0007669"/>
    <property type="project" value="UniProtKB-SubCell"/>
</dbReference>
<dbReference type="GO" id="GO:0008270">
    <property type="term" value="F:zinc ion binding"/>
    <property type="evidence" value="ECO:0007669"/>
    <property type="project" value="UniProtKB-KW"/>
</dbReference>
<comment type="subcellular location">
    <subcellularLocation>
        <location evidence="2">Membrane</location>
        <topology evidence="2">Single-pass membrane protein</topology>
    </subcellularLocation>
</comment>
<evidence type="ECO:0000256" key="13">
    <source>
        <dbReference type="ARBA" id="ARBA00024209"/>
    </source>
</evidence>
<comment type="catalytic activity">
    <reaction evidence="1">
        <text>S-ubiquitinyl-[E2 ubiquitin-conjugating enzyme]-L-cysteine + [acceptor protein]-L-lysine = [E2 ubiquitin-conjugating enzyme]-L-cysteine + N(6)-ubiquitinyl-[acceptor protein]-L-lysine.</text>
        <dbReference type="EC" id="2.3.2.27"/>
    </reaction>
</comment>
<proteinExistence type="inferred from homology"/>
<accession>A0AAP0R622</accession>
<keyword evidence="9" id="KW-0833">Ubl conjugation pathway</keyword>
<comment type="caution">
    <text evidence="19">The sequence shown here is derived from an EMBL/GenBank/DDBJ whole genome shotgun (WGS) entry which is preliminary data.</text>
</comment>
<dbReference type="PROSITE" id="PS50089">
    <property type="entry name" value="ZF_RING_2"/>
    <property type="match status" value="1"/>
</dbReference>
<evidence type="ECO:0000256" key="6">
    <source>
        <dbReference type="ARBA" id="ARBA00022692"/>
    </source>
</evidence>
<dbReference type="InterPro" id="IPR044600">
    <property type="entry name" value="ATL1/ATL16-like"/>
</dbReference>
<organism evidence="19 20">
    <name type="scientific">Liquidambar formosana</name>
    <name type="common">Formosan gum</name>
    <dbReference type="NCBI Taxonomy" id="63359"/>
    <lineage>
        <taxon>Eukaryota</taxon>
        <taxon>Viridiplantae</taxon>
        <taxon>Streptophyta</taxon>
        <taxon>Embryophyta</taxon>
        <taxon>Tracheophyta</taxon>
        <taxon>Spermatophyta</taxon>
        <taxon>Magnoliopsida</taxon>
        <taxon>eudicotyledons</taxon>
        <taxon>Gunneridae</taxon>
        <taxon>Pentapetalae</taxon>
        <taxon>Saxifragales</taxon>
        <taxon>Altingiaceae</taxon>
        <taxon>Liquidambar</taxon>
    </lineage>
</organism>
<evidence type="ECO:0000256" key="3">
    <source>
        <dbReference type="ARBA" id="ARBA00004906"/>
    </source>
</evidence>
<evidence type="ECO:0000256" key="4">
    <source>
        <dbReference type="ARBA" id="ARBA00012483"/>
    </source>
</evidence>
<dbReference type="FunFam" id="3.30.40.10:FF:000187">
    <property type="entry name" value="E3 ubiquitin-protein ligase ATL6"/>
    <property type="match status" value="1"/>
</dbReference>
<dbReference type="GO" id="GO:0016567">
    <property type="term" value="P:protein ubiquitination"/>
    <property type="evidence" value="ECO:0007669"/>
    <property type="project" value="InterPro"/>
</dbReference>
<comment type="pathway">
    <text evidence="3">Protein modification; protein ubiquitination.</text>
</comment>
<evidence type="ECO:0000256" key="10">
    <source>
        <dbReference type="ARBA" id="ARBA00022833"/>
    </source>
</evidence>
<evidence type="ECO:0000256" key="1">
    <source>
        <dbReference type="ARBA" id="ARBA00000900"/>
    </source>
</evidence>
<comment type="similarity">
    <text evidence="13">Belongs to the RING-type zinc finger family. ATL subfamily.</text>
</comment>
<evidence type="ECO:0000256" key="17">
    <source>
        <dbReference type="SAM" id="SignalP"/>
    </source>
</evidence>
<feature type="region of interest" description="Disordered" evidence="15">
    <location>
        <begin position="401"/>
        <end position="424"/>
    </location>
</feature>
<evidence type="ECO:0000256" key="9">
    <source>
        <dbReference type="ARBA" id="ARBA00022786"/>
    </source>
</evidence>
<keyword evidence="12 16" id="KW-0472">Membrane</keyword>
<keyword evidence="7" id="KW-0479">Metal-binding</keyword>
<evidence type="ECO:0000256" key="7">
    <source>
        <dbReference type="ARBA" id="ARBA00022723"/>
    </source>
</evidence>
<name>A0AAP0R622_LIQFO</name>
<sequence length="424" mass="46831">MTKAEKNHSGSIPRRLPFNHGISSLIMLLLFLQLSPYATAQFGAPPPPSNAFSYSPKFSSSMAVILVVLISAFFFLGFFSVYIRHCIGSHIRGSFHPTAIGGTGRRSRRVARGLDAEVIGMFPTFVYSTVKGLKIGKGSLECAVCLNEFEDNETLRLLPKCNHVFHPDCIDAWLACHITCPVCRANLVPKPGDLSYTATLIFDSESESDEPARTHNTDDSHNEVLIRVADDTSRVNAQSPEVNVRSPSQLITNQNRPPRSRSTRFRITGKFPRSHSTGHSLVQPGEDCERFTLRLPEEVRSQIMNSSLNRAKSCVAFPRVMSSRRGYRSGSSRGKNYERFDREERSERWGFSMTPPFFSRTASVRSQKVGAGEEVAAAAAATATTPKTLLESVKSPFDRLVLGKDSNSNVGERSSDPLRSVSPV</sequence>
<evidence type="ECO:0000256" key="15">
    <source>
        <dbReference type="SAM" id="MobiDB-lite"/>
    </source>
</evidence>
<evidence type="ECO:0000313" key="19">
    <source>
        <dbReference type="EMBL" id="KAK9271377.1"/>
    </source>
</evidence>